<proteinExistence type="predicted"/>
<dbReference type="EMBL" id="CP038633">
    <property type="protein sequence ID" value="QCC46124.1"/>
    <property type="molecule type" value="Genomic_DNA"/>
</dbReference>
<reference evidence="3 5" key="1">
    <citation type="journal article" date="2019" name="Microbiol. Resour. Announc.">
        <title>The Genome Sequence of the Halobacterium salinarum Type Strain Is Closely Related to That of Laboratory Strains NRC-1 and R1.</title>
        <authorList>
            <person name="Pfeiffer F."/>
            <person name="Marchfelder A."/>
            <person name="Habermann B."/>
            <person name="Dyall-Smith M.L."/>
        </authorList>
    </citation>
    <scope>NUCLEOTIDE SEQUENCE [LARGE SCALE GENOMIC DNA]</scope>
    <source>
        <strain evidence="3">91-R6</strain>
        <strain evidence="5">ATCC 33171 / DSM 3754 / JCM 8978 / NBRC 102687 / NCIMB 764 / 91-R6</strain>
        <plasmid evidence="5">phsal2</plasmid>
    </source>
</reference>
<evidence type="ECO:0000313" key="4">
    <source>
        <dbReference type="EMBL" id="TYO71797.1"/>
    </source>
</evidence>
<dbReference type="SUPFAM" id="SSF52540">
    <property type="entry name" value="P-loop containing nucleoside triphosphate hydrolases"/>
    <property type="match status" value="1"/>
</dbReference>
<dbReference type="InterPro" id="IPR036388">
    <property type="entry name" value="WH-like_DNA-bd_sf"/>
</dbReference>
<dbReference type="Pfam" id="PF01637">
    <property type="entry name" value="ATPase_2"/>
    <property type="match status" value="1"/>
</dbReference>
<gene>
    <name evidence="4" type="ORF">APQ99_02399</name>
    <name evidence="3" type="ORF">HBSAL_13035</name>
</gene>
<evidence type="ECO:0000259" key="1">
    <source>
        <dbReference type="Pfam" id="PF01637"/>
    </source>
</evidence>
<dbReference type="Proteomes" id="UP000296216">
    <property type="component" value="Plasmid pHSAL2"/>
</dbReference>
<dbReference type="InterPro" id="IPR004256">
    <property type="entry name" value="DUF234"/>
</dbReference>
<dbReference type="SUPFAM" id="SSF46785">
    <property type="entry name" value="Winged helix' DNA-binding domain"/>
    <property type="match status" value="1"/>
</dbReference>
<dbReference type="PANTHER" id="PTHR34704">
    <property type="entry name" value="ATPASE"/>
    <property type="match status" value="1"/>
</dbReference>
<name>A0A4D6GWA0_HALS9</name>
<geneLocation type="plasmid" evidence="5">
    <name>phsal2</name>
</geneLocation>
<evidence type="ECO:0000313" key="5">
    <source>
        <dbReference type="Proteomes" id="UP000296216"/>
    </source>
</evidence>
<dbReference type="AlphaFoldDB" id="A0A4D6GWA0"/>
<reference evidence="4 6" key="2">
    <citation type="submission" date="2019-07" db="EMBL/GenBank/DDBJ databases">
        <title>Genomic Encyclopedia of Archaeal and Bacterial Type Strains, Phase II (KMG-II): from individual species to whole genera.</title>
        <authorList>
            <person name="Goeker M."/>
        </authorList>
    </citation>
    <scope>NUCLEOTIDE SEQUENCE [LARGE SCALE GENOMIC DNA]</scope>
    <source>
        <strain evidence="4 6">DSM 3754</strain>
    </source>
</reference>
<evidence type="ECO:0000313" key="3">
    <source>
        <dbReference type="EMBL" id="QCC46124.1"/>
    </source>
</evidence>
<dbReference type="InterPro" id="IPR036390">
    <property type="entry name" value="WH_DNA-bd_sf"/>
</dbReference>
<evidence type="ECO:0000259" key="2">
    <source>
        <dbReference type="Pfam" id="PF03008"/>
    </source>
</evidence>
<protein>
    <submittedName>
        <fullName evidence="3">DUF234 domain protein</fullName>
    </submittedName>
</protein>
<dbReference type="GeneID" id="39856332"/>
<keyword evidence="3" id="KW-0614">Plasmid</keyword>
<dbReference type="PANTHER" id="PTHR34704:SF1">
    <property type="entry name" value="ATPASE"/>
    <property type="match status" value="1"/>
</dbReference>
<accession>A0A4D6GWA0</accession>
<dbReference type="EMBL" id="VRYN01000019">
    <property type="protein sequence ID" value="TYO71797.1"/>
    <property type="molecule type" value="Genomic_DNA"/>
</dbReference>
<dbReference type="RefSeq" id="WP_136361734.1">
    <property type="nucleotide sequence ID" value="NZ_VRYN01000019.1"/>
</dbReference>
<feature type="domain" description="ATPase" evidence="1">
    <location>
        <begin position="4"/>
        <end position="203"/>
    </location>
</feature>
<dbReference type="InterPro" id="IPR011579">
    <property type="entry name" value="ATPase_dom"/>
</dbReference>
<evidence type="ECO:0000313" key="6">
    <source>
        <dbReference type="Proteomes" id="UP000323075"/>
    </source>
</evidence>
<organism evidence="3 5">
    <name type="scientific">Halobacterium salinarum (strain ATCC 33171 / DSM 3754 / JCM 8978 / NBRC 102687 / NCIMB 764 / 91-R6)</name>
    <dbReference type="NCBI Taxonomy" id="2597657"/>
    <lineage>
        <taxon>Archaea</taxon>
        <taxon>Methanobacteriati</taxon>
        <taxon>Methanobacteriota</taxon>
        <taxon>Stenosarchaea group</taxon>
        <taxon>Halobacteria</taxon>
        <taxon>Halobacteriales</taxon>
        <taxon>Halobacteriaceae</taxon>
        <taxon>Halobacterium</taxon>
    </lineage>
</organism>
<dbReference type="Proteomes" id="UP000323075">
    <property type="component" value="Unassembled WGS sequence"/>
</dbReference>
<sequence>MTGFVNRKRELKRLDKLYESDTAALAVVWGRRRMGKTTLAIESIRDRNDAVYYQATRGTADQQISSFINDAAEVYPGITRIREEWEPLFEFLAEQDAVIIVDEFPYLVEQTDALPSILQRVWDHTAEKTATTFVLTGSAIGMMHEYALEGTAPLYGRVAKNPNGEIEVGPLHFEAAMSFFPEYSPVEQVMTYGVFGGTPEYLRAVEDDETLEENVTRTLLRRDGGLHEEPENVLYRELDEVDRYFAILKSLAEGNRVKNEVAQGAGISNSSVGYYLNRLNDLRIIERDYPVTVNPDRSRKGRYTITDPLFRFWFRFVYGRTARYEVYGEDAYTDLIDPELPDFVSGTFEQLCQRAVLYAFGDEYRFVEEPGNWWDGSGSEIDIVAPTNGETLLVGEAKFRQEAVGYDVLSRLESEAPEVDWHPDSGGDPEYTYALFSRSGFSSAVKEAESERDDLHLFTVDDVVGLITE</sequence>
<dbReference type="Pfam" id="PF03008">
    <property type="entry name" value="DUF234"/>
    <property type="match status" value="1"/>
</dbReference>
<feature type="domain" description="DUF234" evidence="2">
    <location>
        <begin position="313"/>
        <end position="401"/>
    </location>
</feature>
<reference evidence="3" key="3">
    <citation type="journal article" name="MicrobiologyOpen">
        <title>Whole-genome comparison between the type strain of Halobacterium salinarum (DSM 3754(T)) and the laboratory strains R1 and NRC-1.</title>
        <authorList>
            <person name="Pfeiffer F."/>
            <person name="Losensky G."/>
            <person name="Marchfelder A."/>
            <person name="Habermann B."/>
            <person name="Dyall-Smith M."/>
        </authorList>
    </citation>
    <scope>NUCLEOTIDE SEQUENCE</scope>
    <source>
        <strain evidence="3">91-R6</strain>
    </source>
</reference>
<dbReference type="Gene3D" id="3.40.50.300">
    <property type="entry name" value="P-loop containing nucleotide triphosphate hydrolases"/>
    <property type="match status" value="1"/>
</dbReference>
<dbReference type="InterPro" id="IPR027417">
    <property type="entry name" value="P-loop_NTPase"/>
</dbReference>
<dbReference type="GO" id="GO:0005524">
    <property type="term" value="F:ATP binding"/>
    <property type="evidence" value="ECO:0007669"/>
    <property type="project" value="InterPro"/>
</dbReference>
<geneLocation type="plasmid" evidence="3">
    <name>pHSAL2</name>
</geneLocation>
<dbReference type="Gene3D" id="1.10.10.10">
    <property type="entry name" value="Winged helix-like DNA-binding domain superfamily/Winged helix DNA-binding domain"/>
    <property type="match status" value="1"/>
</dbReference>